<feature type="region of interest" description="Disordered" evidence="2">
    <location>
        <begin position="1"/>
        <end position="40"/>
    </location>
</feature>
<reference evidence="4" key="1">
    <citation type="journal article" date="2021" name="Nat. Commun.">
        <title>Genomic analyses provide insights into spinach domestication and the genetic basis of agronomic traits.</title>
        <authorList>
            <person name="Cai X."/>
            <person name="Sun X."/>
            <person name="Xu C."/>
            <person name="Sun H."/>
            <person name="Wang X."/>
            <person name="Ge C."/>
            <person name="Zhang Z."/>
            <person name="Wang Q."/>
            <person name="Fei Z."/>
            <person name="Jiao C."/>
            <person name="Wang Q."/>
        </authorList>
    </citation>
    <scope>NUCLEOTIDE SEQUENCE [LARGE SCALE GENOMIC DNA]</scope>
    <source>
        <strain evidence="4">cv. Varoflay</strain>
    </source>
</reference>
<dbReference type="SMART" id="SM00981">
    <property type="entry name" value="THUMP"/>
    <property type="match status" value="1"/>
</dbReference>
<keyword evidence="1" id="KW-0694">RNA-binding</keyword>
<dbReference type="RefSeq" id="XP_021843293.2">
    <property type="nucleotide sequence ID" value="XM_021987601.2"/>
</dbReference>
<protein>
    <recommendedName>
        <fullName evidence="3">THUMP domain-containing protein</fullName>
    </recommendedName>
</protein>
<dbReference type="KEGG" id="soe:110783285"/>
<feature type="compositionally biased region" description="Basic and acidic residues" evidence="2">
    <location>
        <begin position="188"/>
        <end position="207"/>
    </location>
</feature>
<dbReference type="GeneID" id="110783285"/>
<evidence type="ECO:0000313" key="4">
    <source>
        <dbReference type="Proteomes" id="UP000813463"/>
    </source>
</evidence>
<evidence type="ECO:0000256" key="2">
    <source>
        <dbReference type="SAM" id="MobiDB-lite"/>
    </source>
</evidence>
<dbReference type="PANTHER" id="PTHR13452:SF10">
    <property type="entry name" value="THUMP DOMAIN-CONTAINING PROTEIN 1"/>
    <property type="match status" value="1"/>
</dbReference>
<feature type="compositionally biased region" description="Basic and acidic residues" evidence="2">
    <location>
        <begin position="160"/>
        <end position="174"/>
    </location>
</feature>
<feature type="compositionally biased region" description="Polar residues" evidence="2">
    <location>
        <begin position="1"/>
        <end position="13"/>
    </location>
</feature>
<reference evidence="5" key="2">
    <citation type="submission" date="2025-08" db="UniProtKB">
        <authorList>
            <consortium name="RefSeq"/>
        </authorList>
    </citation>
    <scope>IDENTIFICATION</scope>
    <source>
        <tissue evidence="5">Leaf</tissue>
    </source>
</reference>
<gene>
    <name evidence="5" type="primary">LOC110783285</name>
</gene>
<feature type="compositionally biased region" description="Basic residues" evidence="2">
    <location>
        <begin position="16"/>
        <end position="33"/>
    </location>
</feature>
<dbReference type="AlphaFoldDB" id="A0A9R0JQW2"/>
<sequence length="400" mass="44300">MGAENQAKSATTNDPKKRKRSYLPHNKPVKKKGYNPLRPGFQGFFITCDGGREHQASQEAINVIDTILEELIDGKDSDSNPAAKPEKPANKKIKFTYSDSSDNDEDDDENEKDNQSEKVAEEGTNNGSSVEENTDPAKKDDQLVEIGSGQVAGDVGEVAKLADEDKSKEKEELHGVGSGQVAGDDEEVAKLEDGKSKENEEPLEKKQCCDTKKLESNHQNAEMSVDRLIEAELKELGDKSKRRFSKIDTGCNGVVIVQMRKRDGDPSPGEIGQHLMESASRTKKHMSRFLLRVLPVEVSCYSSEEEISRAIKPLIEQYFPVNSGTPVKFAVQYDARANSGIERMKIIDAVAKSVPEPHKVDLKNPDKTIIVQIVKTVCLIGVVEKYKELSKFNLRQLTSP</sequence>
<dbReference type="GO" id="GO:0003723">
    <property type="term" value="F:RNA binding"/>
    <property type="evidence" value="ECO:0000318"/>
    <property type="project" value="GO_Central"/>
</dbReference>
<dbReference type="CDD" id="cd11717">
    <property type="entry name" value="THUMP_THUMPD1_like"/>
    <property type="match status" value="1"/>
</dbReference>
<dbReference type="Pfam" id="PF02926">
    <property type="entry name" value="THUMP"/>
    <property type="match status" value="1"/>
</dbReference>
<dbReference type="PANTHER" id="PTHR13452">
    <property type="entry name" value="THUMP DOMAIN CONTAINING PROTEIN 1-RELATED"/>
    <property type="match status" value="1"/>
</dbReference>
<proteinExistence type="predicted"/>
<dbReference type="GO" id="GO:0006400">
    <property type="term" value="P:tRNA modification"/>
    <property type="evidence" value="ECO:0000318"/>
    <property type="project" value="GO_Central"/>
</dbReference>
<dbReference type="PROSITE" id="PS51165">
    <property type="entry name" value="THUMP"/>
    <property type="match status" value="1"/>
</dbReference>
<dbReference type="Gene3D" id="3.30.2300.10">
    <property type="entry name" value="THUMP superfamily"/>
    <property type="match status" value="1"/>
</dbReference>
<dbReference type="InterPro" id="IPR004114">
    <property type="entry name" value="THUMP_dom"/>
</dbReference>
<evidence type="ECO:0000259" key="3">
    <source>
        <dbReference type="PROSITE" id="PS51165"/>
    </source>
</evidence>
<organism evidence="4 5">
    <name type="scientific">Spinacia oleracea</name>
    <name type="common">Spinach</name>
    <dbReference type="NCBI Taxonomy" id="3562"/>
    <lineage>
        <taxon>Eukaryota</taxon>
        <taxon>Viridiplantae</taxon>
        <taxon>Streptophyta</taxon>
        <taxon>Embryophyta</taxon>
        <taxon>Tracheophyta</taxon>
        <taxon>Spermatophyta</taxon>
        <taxon>Magnoliopsida</taxon>
        <taxon>eudicotyledons</taxon>
        <taxon>Gunneridae</taxon>
        <taxon>Pentapetalae</taxon>
        <taxon>Caryophyllales</taxon>
        <taxon>Chenopodiaceae</taxon>
        <taxon>Chenopodioideae</taxon>
        <taxon>Anserineae</taxon>
        <taxon>Spinacia</taxon>
    </lineage>
</organism>
<evidence type="ECO:0000313" key="5">
    <source>
        <dbReference type="RefSeq" id="XP_021843293.2"/>
    </source>
</evidence>
<keyword evidence="4" id="KW-1185">Reference proteome</keyword>
<feature type="compositionally biased region" description="Basic and acidic residues" evidence="2">
    <location>
        <begin position="74"/>
        <end position="89"/>
    </location>
</feature>
<dbReference type="Proteomes" id="UP000813463">
    <property type="component" value="Chromosome 4"/>
</dbReference>
<feature type="domain" description="THUMP" evidence="3">
    <location>
        <begin position="278"/>
        <end position="384"/>
    </location>
</feature>
<name>A0A9R0JQW2_SPIOL</name>
<accession>A0A9R0JQW2</accession>
<evidence type="ECO:0000256" key="1">
    <source>
        <dbReference type="PROSITE-ProRule" id="PRU00529"/>
    </source>
</evidence>
<feature type="compositionally biased region" description="Basic and acidic residues" evidence="2">
    <location>
        <begin position="112"/>
        <end position="121"/>
    </location>
</feature>
<dbReference type="InterPro" id="IPR040183">
    <property type="entry name" value="THUMPD1-like"/>
</dbReference>
<feature type="compositionally biased region" description="Acidic residues" evidence="2">
    <location>
        <begin position="101"/>
        <end position="111"/>
    </location>
</feature>
<dbReference type="SUPFAM" id="SSF143437">
    <property type="entry name" value="THUMP domain-like"/>
    <property type="match status" value="1"/>
</dbReference>
<feature type="region of interest" description="Disordered" evidence="2">
    <location>
        <begin position="74"/>
        <end position="207"/>
    </location>
</feature>